<keyword evidence="1" id="KW-0597">Phosphoprotein</keyword>
<evidence type="ECO:0000313" key="4">
    <source>
        <dbReference type="Proteomes" id="UP000008635"/>
    </source>
</evidence>
<evidence type="ECO:0000256" key="1">
    <source>
        <dbReference type="PROSITE-ProRule" id="PRU00169"/>
    </source>
</evidence>
<dbReference type="eggNOG" id="COG0784">
    <property type="taxonomic scope" value="Bacteria"/>
</dbReference>
<dbReference type="PANTHER" id="PTHR44520">
    <property type="entry name" value="RESPONSE REGULATOR RCP1-RELATED"/>
    <property type="match status" value="1"/>
</dbReference>
<dbReference type="Proteomes" id="UP000008635">
    <property type="component" value="Chromosome"/>
</dbReference>
<dbReference type="KEGG" id="dmr:Deima_3149"/>
<dbReference type="OrthoDB" id="9785718at2"/>
<dbReference type="InterPro" id="IPR001789">
    <property type="entry name" value="Sig_transdc_resp-reg_receiver"/>
</dbReference>
<evidence type="ECO:0000259" key="2">
    <source>
        <dbReference type="PROSITE" id="PS50110"/>
    </source>
</evidence>
<organism evidence="3 4">
    <name type="scientific">Deinococcus maricopensis (strain DSM 21211 / LMG 22137 / NRRL B-23946 / LB-34)</name>
    <dbReference type="NCBI Taxonomy" id="709986"/>
    <lineage>
        <taxon>Bacteria</taxon>
        <taxon>Thermotogati</taxon>
        <taxon>Deinococcota</taxon>
        <taxon>Deinococci</taxon>
        <taxon>Deinococcales</taxon>
        <taxon>Deinococcaceae</taxon>
        <taxon>Deinococcus</taxon>
    </lineage>
</organism>
<evidence type="ECO:0000313" key="3">
    <source>
        <dbReference type="EMBL" id="ADV68777.1"/>
    </source>
</evidence>
<dbReference type="Pfam" id="PF00072">
    <property type="entry name" value="Response_reg"/>
    <property type="match status" value="1"/>
</dbReference>
<feature type="domain" description="Response regulatory" evidence="2">
    <location>
        <begin position="6"/>
        <end position="124"/>
    </location>
</feature>
<dbReference type="GO" id="GO:0000160">
    <property type="term" value="P:phosphorelay signal transduction system"/>
    <property type="evidence" value="ECO:0007669"/>
    <property type="project" value="InterPro"/>
</dbReference>
<gene>
    <name evidence="3" type="ordered locus">Deima_3149</name>
</gene>
<reference evidence="3 4" key="1">
    <citation type="journal article" date="2011" name="Stand. Genomic Sci.">
        <title>Complete genome sequence of Deinococcus maricopensis type strain (LB-34).</title>
        <authorList>
            <person name="Pukall R."/>
            <person name="Zeytun A."/>
            <person name="Lucas S."/>
            <person name="Lapidus A."/>
            <person name="Hammon N."/>
            <person name="Deshpande S."/>
            <person name="Nolan M."/>
            <person name="Cheng J.F."/>
            <person name="Pitluck S."/>
            <person name="Liolios K."/>
            <person name="Pagani I."/>
            <person name="Mikhailova N."/>
            <person name="Ivanova N."/>
            <person name="Mavromatis K."/>
            <person name="Pati A."/>
            <person name="Tapia R."/>
            <person name="Han C."/>
            <person name="Goodwin L."/>
            <person name="Chen A."/>
            <person name="Palaniappan K."/>
            <person name="Land M."/>
            <person name="Hauser L."/>
            <person name="Chang Y.J."/>
            <person name="Jeffries C.D."/>
            <person name="Brambilla E.M."/>
            <person name="Rohde M."/>
            <person name="Goker M."/>
            <person name="Detter J.C."/>
            <person name="Woyke T."/>
            <person name="Bristow J."/>
            <person name="Eisen J.A."/>
            <person name="Markowitz V."/>
            <person name="Hugenholtz P."/>
            <person name="Kyrpides N.C."/>
            <person name="Klenk H.P."/>
        </authorList>
    </citation>
    <scope>NUCLEOTIDE SEQUENCE [LARGE SCALE GENOMIC DNA]</scope>
    <source>
        <strain evidence="4">DSM 21211 / LMG 22137 / NRRL B-23946 / LB-34</strain>
    </source>
</reference>
<proteinExistence type="predicted"/>
<dbReference type="RefSeq" id="WP_013558280.1">
    <property type="nucleotide sequence ID" value="NC_014958.1"/>
</dbReference>
<dbReference type="STRING" id="709986.Deima_3149"/>
<dbReference type="InterPro" id="IPR052893">
    <property type="entry name" value="TCS_response_regulator"/>
</dbReference>
<dbReference type="CDD" id="cd17557">
    <property type="entry name" value="REC_Rcp-like"/>
    <property type="match status" value="1"/>
</dbReference>
<dbReference type="AlphaFoldDB" id="E8U3T4"/>
<keyword evidence="4" id="KW-1185">Reference proteome</keyword>
<dbReference type="SUPFAM" id="SSF52172">
    <property type="entry name" value="CheY-like"/>
    <property type="match status" value="1"/>
</dbReference>
<sequence length="137" mass="14953">MSATLQVLLVEDNPADVFLTEVAVEEAGVAFTLQVARDGEEALDAVAQGLPDLILLDLNLPRKNGFEVLEAVKGHPEWRRIPVVVLTTSAAASDVRRAYDLHANAYTTKPPGLPEFIDFVQLLERYWGRATRRAGGG</sequence>
<dbReference type="Gene3D" id="3.40.50.2300">
    <property type="match status" value="1"/>
</dbReference>
<reference evidence="4" key="2">
    <citation type="submission" date="2011-01" db="EMBL/GenBank/DDBJ databases">
        <title>The complete genome of Deinococcus maricopensis DSM 21211.</title>
        <authorList>
            <consortium name="US DOE Joint Genome Institute (JGI-PGF)"/>
            <person name="Lucas S."/>
            <person name="Copeland A."/>
            <person name="Lapidus A."/>
            <person name="Goodwin L."/>
            <person name="Pitluck S."/>
            <person name="Kyrpides N."/>
            <person name="Mavromatis K."/>
            <person name="Pagani I."/>
            <person name="Ivanova N."/>
            <person name="Ovchinnikova G."/>
            <person name="Zeytun A."/>
            <person name="Detter J.C."/>
            <person name="Han C."/>
            <person name="Land M."/>
            <person name="Hauser L."/>
            <person name="Markowitz V."/>
            <person name="Cheng J.-F."/>
            <person name="Hugenholtz P."/>
            <person name="Woyke T."/>
            <person name="Wu D."/>
            <person name="Pukall R."/>
            <person name="Gehrich-Schroeter G."/>
            <person name="Brambilla E."/>
            <person name="Klenk H.-P."/>
            <person name="Eisen J.A."/>
        </authorList>
    </citation>
    <scope>NUCLEOTIDE SEQUENCE [LARGE SCALE GENOMIC DNA]</scope>
    <source>
        <strain evidence="4">DSM 21211 / LMG 22137 / NRRL B-23946 / LB-34</strain>
    </source>
</reference>
<dbReference type="SMART" id="SM00448">
    <property type="entry name" value="REC"/>
    <property type="match status" value="1"/>
</dbReference>
<name>E8U3T4_DEIML</name>
<accession>E8U3T4</accession>
<feature type="modified residue" description="4-aspartylphosphate" evidence="1">
    <location>
        <position position="57"/>
    </location>
</feature>
<dbReference type="InterPro" id="IPR011006">
    <property type="entry name" value="CheY-like_superfamily"/>
</dbReference>
<dbReference type="PANTHER" id="PTHR44520:SF2">
    <property type="entry name" value="RESPONSE REGULATOR RCP1"/>
    <property type="match status" value="1"/>
</dbReference>
<protein>
    <submittedName>
        <fullName evidence="3">Response regulator receiver protein</fullName>
    </submittedName>
</protein>
<dbReference type="PROSITE" id="PS50110">
    <property type="entry name" value="RESPONSE_REGULATORY"/>
    <property type="match status" value="1"/>
</dbReference>
<dbReference type="HOGENOM" id="CLU_000445_69_17_0"/>
<dbReference type="EMBL" id="CP002454">
    <property type="protein sequence ID" value="ADV68777.1"/>
    <property type="molecule type" value="Genomic_DNA"/>
</dbReference>